<dbReference type="InterPro" id="IPR000719">
    <property type="entry name" value="Prot_kinase_dom"/>
</dbReference>
<proteinExistence type="predicted"/>
<sequence length="427" mass="49103">MKYPLRNDYDIAVRNPDKFLLDSVLKTGKPVMQTKHPNLLRSSNGGKAIVYEIQTKSHKYGLKCWVEDLGDLKVRYKEIENYLQKIKLSCFVDFCYNEQGILVNGQKFPIVRMEWIDGISFTTFLANNINNPAHIRDFAGKFLEMVKVLHQNNISHGDLQHGNIMVRKNGDICLIDYDSLYVPQLIHEKDNIKGLPGYQHPNRNKLNKLSPKSDYFSELIIYLSLLAISEKPSYWKQIEQEERLLFSEKDLANLKSSRIFSELKNLSDEVKYFALELEKFCRESDVEKLQPLEDLVTAYSGSKVSWDFVPGAIPNLSATSTIPAPIPIDLKSSGWSILATNTTKSPTANVPSSDPWSKLDTNQSNAWDKLDGNKTPTNAWDKFDQLEQSKKTEPTTEENNWNKFDNMWNKLLKSVSSVWSNFVKWFN</sequence>
<dbReference type="Gene3D" id="1.10.510.10">
    <property type="entry name" value="Transferase(Phosphotransferase) domain 1"/>
    <property type="match status" value="1"/>
</dbReference>
<protein>
    <submittedName>
        <fullName evidence="3">AarF/UbiB family protein</fullName>
    </submittedName>
</protein>
<dbReference type="PROSITE" id="PS50011">
    <property type="entry name" value="PROTEIN_KINASE_DOM"/>
    <property type="match status" value="1"/>
</dbReference>
<evidence type="ECO:0000256" key="1">
    <source>
        <dbReference type="SAM" id="MobiDB-lite"/>
    </source>
</evidence>
<gene>
    <name evidence="3" type="ORF">NG743_12510</name>
</gene>
<dbReference type="SUPFAM" id="SSF56112">
    <property type="entry name" value="Protein kinase-like (PK-like)"/>
    <property type="match status" value="1"/>
</dbReference>
<dbReference type="RefSeq" id="WP_257122067.1">
    <property type="nucleotide sequence ID" value="NZ_CP099464.1"/>
</dbReference>
<dbReference type="PANTHER" id="PTHR44167:SF18">
    <property type="entry name" value="PROTEIN KINASE DOMAIN-CONTAINING PROTEIN"/>
    <property type="match status" value="1"/>
</dbReference>
<feature type="compositionally biased region" description="Polar residues" evidence="1">
    <location>
        <begin position="343"/>
        <end position="366"/>
    </location>
</feature>
<dbReference type="PANTHER" id="PTHR44167">
    <property type="entry name" value="OVARIAN-SPECIFIC SERINE/THREONINE-PROTEIN KINASE LOK-RELATED"/>
    <property type="match status" value="1"/>
</dbReference>
<reference evidence="3" key="1">
    <citation type="submission" date="2022-06" db="EMBL/GenBank/DDBJ databases">
        <title>Nostosin G and Spiroidesin B from the Cyanobacterium Dolichospermum sp. NIES-1697.</title>
        <authorList>
            <person name="Phan C.-S."/>
            <person name="Mehjabin J.J."/>
            <person name="Anas A.R.J."/>
            <person name="Hayasaka M."/>
            <person name="Onoki R."/>
            <person name="Wang J."/>
            <person name="Umezawa T."/>
            <person name="Washio K."/>
            <person name="Morikawa M."/>
            <person name="Okino T."/>
        </authorList>
    </citation>
    <scope>NUCLEOTIDE SEQUENCE</scope>
    <source>
        <strain evidence="3">NIES-1697</strain>
    </source>
</reference>
<feature type="region of interest" description="Disordered" evidence="1">
    <location>
        <begin position="343"/>
        <end position="399"/>
    </location>
</feature>
<name>A0ABY5M3X5_9CYAN</name>
<accession>A0ABY5M3X5</accession>
<dbReference type="InterPro" id="IPR011009">
    <property type="entry name" value="Kinase-like_dom_sf"/>
</dbReference>
<evidence type="ECO:0000313" key="4">
    <source>
        <dbReference type="Proteomes" id="UP001057561"/>
    </source>
</evidence>
<feature type="domain" description="Protein kinase" evidence="2">
    <location>
        <begin position="1"/>
        <end position="296"/>
    </location>
</feature>
<organism evidence="3 4">
    <name type="scientific">Dolichospermum heterosporum TAC447</name>
    <dbReference type="NCBI Taxonomy" id="747523"/>
    <lineage>
        <taxon>Bacteria</taxon>
        <taxon>Bacillati</taxon>
        <taxon>Cyanobacteriota</taxon>
        <taxon>Cyanophyceae</taxon>
        <taxon>Nostocales</taxon>
        <taxon>Aphanizomenonaceae</taxon>
        <taxon>Dolichospermum</taxon>
        <taxon>Dolichospermum heterosporum</taxon>
    </lineage>
</organism>
<evidence type="ECO:0000313" key="3">
    <source>
        <dbReference type="EMBL" id="UUO17732.1"/>
    </source>
</evidence>
<evidence type="ECO:0000259" key="2">
    <source>
        <dbReference type="PROSITE" id="PS50011"/>
    </source>
</evidence>
<feature type="compositionally biased region" description="Basic and acidic residues" evidence="1">
    <location>
        <begin position="381"/>
        <end position="394"/>
    </location>
</feature>
<dbReference type="EMBL" id="CP099464">
    <property type="protein sequence ID" value="UUO17732.1"/>
    <property type="molecule type" value="Genomic_DNA"/>
</dbReference>
<dbReference type="Pfam" id="PF00069">
    <property type="entry name" value="Pkinase"/>
    <property type="match status" value="1"/>
</dbReference>
<dbReference type="Proteomes" id="UP001057561">
    <property type="component" value="Chromosome"/>
</dbReference>
<keyword evidence="4" id="KW-1185">Reference proteome</keyword>